<name>A0AAV4LWC8_BABCB</name>
<comment type="caution">
    <text evidence="2">The sequence shown here is derived from an EMBL/GenBank/DDBJ whole genome shotgun (WGS) entry which is preliminary data.</text>
</comment>
<dbReference type="AlphaFoldDB" id="A0AAV4LWC8"/>
<evidence type="ECO:0000256" key="1">
    <source>
        <dbReference type="SAM" id="SignalP"/>
    </source>
</evidence>
<feature type="signal peptide" evidence="1">
    <location>
        <begin position="1"/>
        <end position="18"/>
    </location>
</feature>
<dbReference type="GO" id="GO:0003677">
    <property type="term" value="F:DNA binding"/>
    <property type="evidence" value="ECO:0007669"/>
    <property type="project" value="UniProtKB-KW"/>
</dbReference>
<keyword evidence="1" id="KW-0732">Signal</keyword>
<dbReference type="GeneID" id="94195536"/>
<accession>A0AAV4LWC8</accession>
<evidence type="ECO:0000313" key="3">
    <source>
        <dbReference type="Proteomes" id="UP001497744"/>
    </source>
</evidence>
<protein>
    <submittedName>
        <fullName evidence="2">DNA-binding protein</fullName>
    </submittedName>
</protein>
<dbReference type="EMBL" id="BPLF01000003">
    <property type="protein sequence ID" value="GIX64055.1"/>
    <property type="molecule type" value="Genomic_DNA"/>
</dbReference>
<evidence type="ECO:0000313" key="2">
    <source>
        <dbReference type="EMBL" id="GIX64055.1"/>
    </source>
</evidence>
<sequence>MPSLHVIMAIIMAPMALCRMFREIKRNETSPKILTYDQWMDICDGSYASFLEKEKEIEIEIEIESAGNTKYKNDITDAYEHFKGSVHNIKVTCEYLRELPERYPYSKVDGASDKAVELNQGAVRTGMYLLKTIIVAHSQYHVYKVVFATSKEDSDPISAVSFVEKAVGMYQVNSFLSRKTAAIVVPMALAIVAVAR</sequence>
<keyword evidence="2" id="KW-0238">DNA-binding</keyword>
<dbReference type="RefSeq" id="XP_067716124.1">
    <property type="nucleotide sequence ID" value="XM_067860023.1"/>
</dbReference>
<feature type="chain" id="PRO_5043786254" evidence="1">
    <location>
        <begin position="19"/>
        <end position="196"/>
    </location>
</feature>
<proteinExistence type="predicted"/>
<gene>
    <name evidence="2" type="ORF">BcabD6B2_34900</name>
</gene>
<reference evidence="2 3" key="1">
    <citation type="submission" date="2021-06" db="EMBL/GenBank/DDBJ databases">
        <title>Genome sequence of Babesia caballi.</title>
        <authorList>
            <person name="Yamagishi J."/>
            <person name="Kidaka T."/>
            <person name="Ochi A."/>
        </authorList>
    </citation>
    <scope>NUCLEOTIDE SEQUENCE [LARGE SCALE GENOMIC DNA]</scope>
    <source>
        <strain evidence="2">USDA-D6B2</strain>
    </source>
</reference>
<keyword evidence="3" id="KW-1185">Reference proteome</keyword>
<dbReference type="Proteomes" id="UP001497744">
    <property type="component" value="Unassembled WGS sequence"/>
</dbReference>
<organism evidence="2 3">
    <name type="scientific">Babesia caballi</name>
    <dbReference type="NCBI Taxonomy" id="5871"/>
    <lineage>
        <taxon>Eukaryota</taxon>
        <taxon>Sar</taxon>
        <taxon>Alveolata</taxon>
        <taxon>Apicomplexa</taxon>
        <taxon>Aconoidasida</taxon>
        <taxon>Piroplasmida</taxon>
        <taxon>Babesiidae</taxon>
        <taxon>Babesia</taxon>
    </lineage>
</organism>